<feature type="binding site" evidence="16">
    <location>
        <begin position="94"/>
        <end position="97"/>
    </location>
    <ligand>
        <name>substrate</name>
    </ligand>
</feature>
<organism evidence="17 18">
    <name type="scientific">Flavobacterium shii</name>
    <dbReference type="NCBI Taxonomy" id="2987687"/>
    <lineage>
        <taxon>Bacteria</taxon>
        <taxon>Pseudomonadati</taxon>
        <taxon>Bacteroidota</taxon>
        <taxon>Flavobacteriia</taxon>
        <taxon>Flavobacteriales</taxon>
        <taxon>Flavobacteriaceae</taxon>
        <taxon>Flavobacterium</taxon>
    </lineage>
</organism>
<accession>A0A9X2ZGH8</accession>
<evidence type="ECO:0000256" key="4">
    <source>
        <dbReference type="ARBA" id="ARBA00005225"/>
    </source>
</evidence>
<comment type="caution">
    <text evidence="17">The sequence shown here is derived from an EMBL/GenBank/DDBJ whole genome shotgun (WGS) entry which is preliminary data.</text>
</comment>
<evidence type="ECO:0000256" key="10">
    <source>
        <dbReference type="ARBA" id="ARBA00022777"/>
    </source>
</evidence>
<evidence type="ECO:0000256" key="1">
    <source>
        <dbReference type="ARBA" id="ARBA00001206"/>
    </source>
</evidence>
<comment type="similarity">
    <text evidence="14 16">Belongs to the type III pantothenate kinase family.</text>
</comment>
<dbReference type="GO" id="GO:0005524">
    <property type="term" value="F:ATP binding"/>
    <property type="evidence" value="ECO:0007669"/>
    <property type="project" value="UniProtKB-UniRule"/>
</dbReference>
<evidence type="ECO:0000256" key="16">
    <source>
        <dbReference type="HAMAP-Rule" id="MF_01274"/>
    </source>
</evidence>
<dbReference type="CDD" id="cd24015">
    <property type="entry name" value="ASKHA_NBD_PanK-III"/>
    <property type="match status" value="1"/>
</dbReference>
<protein>
    <recommendedName>
        <fullName evidence="15 16">Type III pantothenate kinase</fullName>
        <ecNumber evidence="6 16">2.7.1.33</ecNumber>
    </recommendedName>
    <alternativeName>
        <fullName evidence="16">PanK-III</fullName>
    </alternativeName>
    <alternativeName>
        <fullName evidence="16">Pantothenic acid kinase</fullName>
    </alternativeName>
</protein>
<keyword evidence="9 16" id="KW-0547">Nucleotide-binding</keyword>
<dbReference type="AlphaFoldDB" id="A0A9X2ZGH8"/>
<evidence type="ECO:0000256" key="13">
    <source>
        <dbReference type="ARBA" id="ARBA00022993"/>
    </source>
</evidence>
<keyword evidence="13 16" id="KW-0173">Coenzyme A biosynthesis</keyword>
<name>A0A9X2ZGH8_9FLAO</name>
<keyword evidence="11 16" id="KW-0067">ATP-binding</keyword>
<comment type="catalytic activity">
    <reaction evidence="1 16">
        <text>(R)-pantothenate + ATP = (R)-4'-phosphopantothenate + ADP + H(+)</text>
        <dbReference type="Rhea" id="RHEA:16373"/>
        <dbReference type="ChEBI" id="CHEBI:10986"/>
        <dbReference type="ChEBI" id="CHEBI:15378"/>
        <dbReference type="ChEBI" id="CHEBI:29032"/>
        <dbReference type="ChEBI" id="CHEBI:30616"/>
        <dbReference type="ChEBI" id="CHEBI:456216"/>
        <dbReference type="EC" id="2.7.1.33"/>
    </reaction>
</comment>
<evidence type="ECO:0000256" key="14">
    <source>
        <dbReference type="ARBA" id="ARBA00038036"/>
    </source>
</evidence>
<comment type="pathway">
    <text evidence="4 16">Cofactor biosynthesis; coenzyme A biosynthesis; CoA from (R)-pantothenate: step 1/5.</text>
</comment>
<evidence type="ECO:0000256" key="5">
    <source>
        <dbReference type="ARBA" id="ARBA00011738"/>
    </source>
</evidence>
<dbReference type="GO" id="GO:0004594">
    <property type="term" value="F:pantothenate kinase activity"/>
    <property type="evidence" value="ECO:0007669"/>
    <property type="project" value="UniProtKB-UniRule"/>
</dbReference>
<evidence type="ECO:0000256" key="8">
    <source>
        <dbReference type="ARBA" id="ARBA00022679"/>
    </source>
</evidence>
<sequence length="244" mass="27602">MVLTIDIGNTRIKGAVFEKNTVLEFFVFDKKDLEKKIEKILEKFEKVTDLVVASVGNVGKEAFLNFNNDVKVCFLSNEDHFPFKNNYATPKTLGIDRMVLASGATLQYPNQNRLVVDAGTCITYDFVDENDNYLGGAISPGLRLRYEALHNYTAKLPLLMFEEPKSYIGNSTPESMHSGVVNGFVYEIDGFIDQYRAHYSNFIIILTGGDALFLAKRLKNTIFANSNFLLESLNQTFQYKINND</sequence>
<feature type="active site" description="Proton acceptor" evidence="16">
    <location>
        <position position="96"/>
    </location>
</feature>
<comment type="subunit">
    <text evidence="5 16">Homodimer.</text>
</comment>
<feature type="binding site" evidence="16">
    <location>
        <position position="172"/>
    </location>
    <ligand>
        <name>substrate</name>
    </ligand>
</feature>
<dbReference type="InterPro" id="IPR043129">
    <property type="entry name" value="ATPase_NBD"/>
</dbReference>
<evidence type="ECO:0000256" key="12">
    <source>
        <dbReference type="ARBA" id="ARBA00022958"/>
    </source>
</evidence>
<reference evidence="17" key="1">
    <citation type="submission" date="2022-10" db="EMBL/GenBank/DDBJ databases">
        <title>Two novel species of Flavobacterium.</title>
        <authorList>
            <person name="Liu Q."/>
            <person name="Xin Y.-H."/>
        </authorList>
    </citation>
    <scope>NUCLEOTIDE SEQUENCE</scope>
    <source>
        <strain evidence="17">LS1R49</strain>
    </source>
</reference>
<feature type="binding site" evidence="16">
    <location>
        <position position="87"/>
    </location>
    <ligand>
        <name>substrate</name>
    </ligand>
</feature>
<feature type="binding site" evidence="16">
    <location>
        <begin position="6"/>
        <end position="13"/>
    </location>
    <ligand>
        <name>ATP</name>
        <dbReference type="ChEBI" id="CHEBI:30616"/>
    </ligand>
</feature>
<evidence type="ECO:0000256" key="7">
    <source>
        <dbReference type="ARBA" id="ARBA00022490"/>
    </source>
</evidence>
<dbReference type="Gene3D" id="3.30.420.40">
    <property type="match status" value="2"/>
</dbReference>
<evidence type="ECO:0000256" key="3">
    <source>
        <dbReference type="ARBA" id="ARBA00004496"/>
    </source>
</evidence>
<evidence type="ECO:0000256" key="15">
    <source>
        <dbReference type="ARBA" id="ARBA00040883"/>
    </source>
</evidence>
<dbReference type="RefSeq" id="WP_264207454.1">
    <property type="nucleotide sequence ID" value="NZ_JAOZEW010000019.1"/>
</dbReference>
<comment type="cofactor">
    <cofactor evidence="16">
        <name>NH4(+)</name>
        <dbReference type="ChEBI" id="CHEBI:28938"/>
    </cofactor>
    <cofactor evidence="16">
        <name>K(+)</name>
        <dbReference type="ChEBI" id="CHEBI:29103"/>
    </cofactor>
    <text evidence="16">A monovalent cation. Ammonium or potassium.</text>
</comment>
<comment type="cofactor">
    <cofactor evidence="2">
        <name>K(+)</name>
        <dbReference type="ChEBI" id="CHEBI:29103"/>
    </cofactor>
</comment>
<keyword evidence="18" id="KW-1185">Reference proteome</keyword>
<keyword evidence="16" id="KW-0479">Metal-binding</keyword>
<keyword evidence="10 16" id="KW-0418">Kinase</keyword>
<evidence type="ECO:0000256" key="6">
    <source>
        <dbReference type="ARBA" id="ARBA00012102"/>
    </source>
</evidence>
<dbReference type="NCBIfam" id="NF009853">
    <property type="entry name" value="PRK13320.1-5"/>
    <property type="match status" value="1"/>
</dbReference>
<evidence type="ECO:0000313" key="18">
    <source>
        <dbReference type="Proteomes" id="UP001151079"/>
    </source>
</evidence>
<dbReference type="GO" id="GO:0046872">
    <property type="term" value="F:metal ion binding"/>
    <property type="evidence" value="ECO:0007669"/>
    <property type="project" value="UniProtKB-KW"/>
</dbReference>
<dbReference type="Pfam" id="PF03309">
    <property type="entry name" value="Pan_kinase"/>
    <property type="match status" value="1"/>
</dbReference>
<dbReference type="GO" id="GO:0015937">
    <property type="term" value="P:coenzyme A biosynthetic process"/>
    <property type="evidence" value="ECO:0007669"/>
    <property type="project" value="UniProtKB-UniRule"/>
</dbReference>
<keyword evidence="8 16" id="KW-0808">Transferase</keyword>
<dbReference type="Proteomes" id="UP001151079">
    <property type="component" value="Unassembled WGS sequence"/>
</dbReference>
<gene>
    <name evidence="16" type="primary">coaX</name>
    <name evidence="17" type="ORF">OIU83_16985</name>
</gene>
<keyword evidence="12 16" id="KW-0630">Potassium</keyword>
<evidence type="ECO:0000256" key="11">
    <source>
        <dbReference type="ARBA" id="ARBA00022840"/>
    </source>
</evidence>
<dbReference type="HAMAP" id="MF_01274">
    <property type="entry name" value="Pantothen_kinase_3"/>
    <property type="match status" value="1"/>
</dbReference>
<dbReference type="SUPFAM" id="SSF53067">
    <property type="entry name" value="Actin-like ATPase domain"/>
    <property type="match status" value="2"/>
</dbReference>
<feature type="binding site" evidence="16">
    <location>
        <position position="117"/>
    </location>
    <ligand>
        <name>K(+)</name>
        <dbReference type="ChEBI" id="CHEBI:29103"/>
    </ligand>
</feature>
<dbReference type="PANTHER" id="PTHR34265:SF1">
    <property type="entry name" value="TYPE III PANTOTHENATE KINASE"/>
    <property type="match status" value="1"/>
</dbReference>
<comment type="function">
    <text evidence="16">Catalyzes the phosphorylation of pantothenate (Pan), the first step in CoA biosynthesis.</text>
</comment>
<evidence type="ECO:0000256" key="9">
    <source>
        <dbReference type="ARBA" id="ARBA00022741"/>
    </source>
</evidence>
<evidence type="ECO:0000313" key="17">
    <source>
        <dbReference type="EMBL" id="MCV9929362.1"/>
    </source>
</evidence>
<comment type="subcellular location">
    <subcellularLocation>
        <location evidence="3 16">Cytoplasm</location>
    </subcellularLocation>
</comment>
<proteinExistence type="inferred from homology"/>
<feature type="binding site" evidence="16">
    <location>
        <position position="120"/>
    </location>
    <ligand>
        <name>ATP</name>
        <dbReference type="ChEBI" id="CHEBI:30616"/>
    </ligand>
</feature>
<dbReference type="EMBL" id="JAOZEW010000019">
    <property type="protein sequence ID" value="MCV9929362.1"/>
    <property type="molecule type" value="Genomic_DNA"/>
</dbReference>
<keyword evidence="7 16" id="KW-0963">Cytoplasm</keyword>
<dbReference type="EC" id="2.7.1.33" evidence="6 16"/>
<dbReference type="PANTHER" id="PTHR34265">
    <property type="entry name" value="TYPE III PANTOTHENATE KINASE"/>
    <property type="match status" value="1"/>
</dbReference>
<evidence type="ECO:0000256" key="2">
    <source>
        <dbReference type="ARBA" id="ARBA00001958"/>
    </source>
</evidence>
<dbReference type="NCBIfam" id="TIGR00671">
    <property type="entry name" value="baf"/>
    <property type="match status" value="1"/>
</dbReference>
<dbReference type="InterPro" id="IPR004619">
    <property type="entry name" value="Type_III_PanK"/>
</dbReference>
<dbReference type="GO" id="GO:0005737">
    <property type="term" value="C:cytoplasm"/>
    <property type="evidence" value="ECO:0007669"/>
    <property type="project" value="UniProtKB-SubCell"/>
</dbReference>